<evidence type="ECO:0000256" key="6">
    <source>
        <dbReference type="ARBA" id="ARBA00049258"/>
    </source>
</evidence>
<evidence type="ECO:0000256" key="3">
    <source>
        <dbReference type="ARBA" id="ARBA00012967"/>
    </source>
</evidence>
<evidence type="ECO:0000256" key="7">
    <source>
        <dbReference type="RuleBase" id="RU003369"/>
    </source>
</evidence>
<dbReference type="Gene3D" id="3.90.110.10">
    <property type="entry name" value="Lactate dehydrogenase/glycoside hydrolase, family 4, C-terminal"/>
    <property type="match status" value="1"/>
</dbReference>
<dbReference type="SUPFAM" id="SSF56327">
    <property type="entry name" value="LDH C-terminal domain-like"/>
    <property type="match status" value="1"/>
</dbReference>
<keyword evidence="10" id="KW-1185">Reference proteome</keyword>
<dbReference type="Proteomes" id="UP001341245">
    <property type="component" value="Unassembled WGS sequence"/>
</dbReference>
<evidence type="ECO:0000313" key="10">
    <source>
        <dbReference type="Proteomes" id="UP001341245"/>
    </source>
</evidence>
<comment type="pathway">
    <text evidence="1">Fermentation; pyruvate fermentation to lactate; (S)-lactate from pyruvate: step 1/1.</text>
</comment>
<feature type="domain" description="Pterin-binding" evidence="8">
    <location>
        <begin position="263"/>
        <end position="386"/>
    </location>
</feature>
<evidence type="ECO:0000313" key="9">
    <source>
        <dbReference type="EMBL" id="KAK6000448.1"/>
    </source>
</evidence>
<evidence type="ECO:0000256" key="1">
    <source>
        <dbReference type="ARBA" id="ARBA00004843"/>
    </source>
</evidence>
<organism evidence="9 10">
    <name type="scientific">Aureobasidium pullulans</name>
    <name type="common">Black yeast</name>
    <name type="synonym">Pullularia pullulans</name>
    <dbReference type="NCBI Taxonomy" id="5580"/>
    <lineage>
        <taxon>Eukaryota</taxon>
        <taxon>Fungi</taxon>
        <taxon>Dikarya</taxon>
        <taxon>Ascomycota</taxon>
        <taxon>Pezizomycotina</taxon>
        <taxon>Dothideomycetes</taxon>
        <taxon>Dothideomycetidae</taxon>
        <taxon>Dothideales</taxon>
        <taxon>Saccotheciaceae</taxon>
        <taxon>Aureobasidium</taxon>
    </lineage>
</organism>
<dbReference type="PRINTS" id="PR00086">
    <property type="entry name" value="LLDHDRGNASE"/>
</dbReference>
<dbReference type="CDD" id="cd00300">
    <property type="entry name" value="LDH_like"/>
    <property type="match status" value="1"/>
</dbReference>
<dbReference type="InterPro" id="IPR022383">
    <property type="entry name" value="Lactate/malate_DH_C"/>
</dbReference>
<dbReference type="InterPro" id="IPR015955">
    <property type="entry name" value="Lactate_DH/Glyco_Ohase_4_C"/>
</dbReference>
<dbReference type="SUPFAM" id="SSF51735">
    <property type="entry name" value="NAD(P)-binding Rossmann-fold domains"/>
    <property type="match status" value="1"/>
</dbReference>
<reference evidence="9 10" key="1">
    <citation type="submission" date="2023-11" db="EMBL/GenBank/DDBJ databases">
        <title>Draft genome sequence and annotation of the polyextremotolerant black yeast-like fungus Aureobasidium pullulans NRRL 62042.</title>
        <authorList>
            <person name="Dielentheis-Frenken M.R.E."/>
            <person name="Wibberg D."/>
            <person name="Blank L.M."/>
            <person name="Tiso T."/>
        </authorList>
    </citation>
    <scope>NUCLEOTIDE SEQUENCE [LARGE SCALE GENOMIC DNA]</scope>
    <source>
        <strain evidence="9 10">NRRL 62042</strain>
    </source>
</reference>
<evidence type="ECO:0000256" key="4">
    <source>
        <dbReference type="ARBA" id="ARBA00023002"/>
    </source>
</evidence>
<keyword evidence="4 7" id="KW-0560">Oxidoreductase</keyword>
<dbReference type="InterPro" id="IPR001236">
    <property type="entry name" value="Lactate/malate_DH_N"/>
</dbReference>
<accession>A0ABR0T7N1</accession>
<dbReference type="InterPro" id="IPR036291">
    <property type="entry name" value="NAD(P)-bd_dom_sf"/>
</dbReference>
<sequence length="386" mass="41617">MTLRVASRSGVLLARTTALLPSRPGSTSRISKATFVTSTYHFTLSINSVSNTQQRQFLKPNHHSVFTQSTRKMSRKSMTSKIAILGSGEVGSTIAYSLILNPVAGEILLVDPKEEVRDAQVQDLSDATFHGDTSTMVRAGTHKEAGQCDIVVITAGAAQKKGESRTDLVGRNLKILGSAIEDMKPFREDTIIILVTNPVDILTYYAQKFSGLPKHQVIGSGTFLDSARLRGILAQKCGVAASSIDAYVLGEHGESQMVAWSHASIGGVPLERALPDASIDKAAIAEDTKKKAAAIMESKGATAYGIGGVTASICKSILFDQCNIRPISHYQDDLDVCLSMPVVIGRKGIVRQIPLELDASEKKEFEQSAKSLRDIIDDVEKEQSKE</sequence>
<dbReference type="Pfam" id="PF00056">
    <property type="entry name" value="Ldh_1_N"/>
    <property type="match status" value="1"/>
</dbReference>
<dbReference type="NCBIfam" id="TIGR01771">
    <property type="entry name" value="L-LDH-NAD"/>
    <property type="match status" value="1"/>
</dbReference>
<proteinExistence type="inferred from homology"/>
<dbReference type="Pfam" id="PF02866">
    <property type="entry name" value="Ldh_1_C"/>
    <property type="match status" value="1"/>
</dbReference>
<dbReference type="EMBL" id="JASGXD010000017">
    <property type="protein sequence ID" value="KAK6000448.1"/>
    <property type="molecule type" value="Genomic_DNA"/>
</dbReference>
<dbReference type="PANTHER" id="PTHR43128">
    <property type="entry name" value="L-2-HYDROXYCARBOXYLATE DEHYDROGENASE (NAD(P)(+))"/>
    <property type="match status" value="1"/>
</dbReference>
<dbReference type="Gene3D" id="3.40.50.720">
    <property type="entry name" value="NAD(P)-binding Rossmann-like Domain"/>
    <property type="match status" value="1"/>
</dbReference>
<name>A0ABR0T7N1_AURPU</name>
<dbReference type="InterPro" id="IPR011304">
    <property type="entry name" value="L-lactate_DH"/>
</dbReference>
<gene>
    <name evidence="9" type="ORF">QM012_003694</name>
</gene>
<evidence type="ECO:0000259" key="8">
    <source>
        <dbReference type="PROSITE" id="PS50972"/>
    </source>
</evidence>
<evidence type="ECO:0000256" key="5">
    <source>
        <dbReference type="ARBA" id="ARBA00023027"/>
    </source>
</evidence>
<comment type="similarity">
    <text evidence="2">Belongs to the LDH/MDH superfamily. LDH family.</text>
</comment>
<dbReference type="InterPro" id="IPR001557">
    <property type="entry name" value="L-lactate/malate_DH"/>
</dbReference>
<dbReference type="PANTHER" id="PTHR43128:SF16">
    <property type="entry name" value="L-LACTATE DEHYDROGENASE"/>
    <property type="match status" value="1"/>
</dbReference>
<comment type="caution">
    <text evidence="9">The sequence shown here is derived from an EMBL/GenBank/DDBJ whole genome shotgun (WGS) entry which is preliminary data.</text>
</comment>
<dbReference type="InterPro" id="IPR000489">
    <property type="entry name" value="Pterin-binding_dom"/>
</dbReference>
<dbReference type="HAMAP" id="MF_00488">
    <property type="entry name" value="Lactate_dehydrog"/>
    <property type="match status" value="1"/>
</dbReference>
<protein>
    <recommendedName>
        <fullName evidence="3">L-lactate dehydrogenase</fullName>
        <ecNumber evidence="3">1.1.1.27</ecNumber>
    </recommendedName>
</protein>
<comment type="catalytic activity">
    <reaction evidence="6">
        <text>(S)-lactate + NAD(+) = pyruvate + NADH + H(+)</text>
        <dbReference type="Rhea" id="RHEA:23444"/>
        <dbReference type="ChEBI" id="CHEBI:15361"/>
        <dbReference type="ChEBI" id="CHEBI:15378"/>
        <dbReference type="ChEBI" id="CHEBI:16651"/>
        <dbReference type="ChEBI" id="CHEBI:57540"/>
        <dbReference type="ChEBI" id="CHEBI:57945"/>
        <dbReference type="EC" id="1.1.1.27"/>
    </reaction>
</comment>
<dbReference type="PROSITE" id="PS50972">
    <property type="entry name" value="PTERIN_BINDING"/>
    <property type="match status" value="1"/>
</dbReference>
<keyword evidence="5" id="KW-0520">NAD</keyword>
<evidence type="ECO:0000256" key="2">
    <source>
        <dbReference type="ARBA" id="ARBA00006054"/>
    </source>
</evidence>
<dbReference type="EC" id="1.1.1.27" evidence="3"/>